<sequence length="448" mass="48084">MSLVPNACLCLLLLPLAAQAGRIFDLERDTLATGDGWASLPVAALPEGTTGGSAADAAHVYTVRDRNALVAALKYPDATPKIVRIEGMIDANVDAAGLPLTCDDYARNDPQTGTPYSLGAYLAAYDPSTWGRADPSGPLERARVASASAQSARVRIRVPANTTLVGATRGAGLRGAWLDIRPSSSSGNQPMNVIVRNLVLEDTYDCFPQWSPTDGAQGNWNSAYDNISVRNATHVWIDHNTLRDRTTADDTLPSHFGRHFQIHDGLLDVTNEADLVTISWNRFENHDKTMLFGSSDGASADRGKLRITLHHNYFLDVGQRAPRVRYGQVHLYNNFYKVSDEAAAVRYGYSWGVGFESRIVAQNNHFRTGGLIDPAAFVSVFKGTGIQAEGTRVDGVSGSSAVDVVAAYNAAHGDALSPTVSWTPTLHGPIEDTGTVPVSVTRDAGTLH</sequence>
<organism evidence="5 6">
    <name type="scientific">Pseudoxanthomonas helianthi</name>
    <dbReference type="NCBI Taxonomy" id="1453541"/>
    <lineage>
        <taxon>Bacteria</taxon>
        <taxon>Pseudomonadati</taxon>
        <taxon>Pseudomonadota</taxon>
        <taxon>Gammaproteobacteria</taxon>
        <taxon>Lysobacterales</taxon>
        <taxon>Lysobacteraceae</taxon>
        <taxon>Pseudoxanthomonas</taxon>
    </lineage>
</organism>
<keyword evidence="6" id="KW-1185">Reference proteome</keyword>
<gene>
    <name evidence="5" type="ORF">J5837_15100</name>
</gene>
<keyword evidence="2" id="KW-0964">Secreted</keyword>
<dbReference type="GO" id="GO:0030570">
    <property type="term" value="F:pectate lyase activity"/>
    <property type="evidence" value="ECO:0007669"/>
    <property type="project" value="InterPro"/>
</dbReference>
<evidence type="ECO:0000259" key="4">
    <source>
        <dbReference type="SMART" id="SM00656"/>
    </source>
</evidence>
<dbReference type="GO" id="GO:0005576">
    <property type="term" value="C:extracellular region"/>
    <property type="evidence" value="ECO:0007669"/>
    <property type="project" value="UniProtKB-SubCell"/>
</dbReference>
<protein>
    <recommendedName>
        <fullName evidence="4">Pectate lyase domain-containing protein</fullName>
    </recommendedName>
</protein>
<feature type="chain" id="PRO_5037713099" description="Pectate lyase domain-containing protein" evidence="3">
    <location>
        <begin position="21"/>
        <end position="448"/>
    </location>
</feature>
<evidence type="ECO:0000313" key="5">
    <source>
        <dbReference type="EMBL" id="MBP3985736.1"/>
    </source>
</evidence>
<dbReference type="Gene3D" id="2.160.20.10">
    <property type="entry name" value="Single-stranded right-handed beta-helix, Pectin lyase-like"/>
    <property type="match status" value="1"/>
</dbReference>
<dbReference type="InterPro" id="IPR012334">
    <property type="entry name" value="Pectin_lyas_fold"/>
</dbReference>
<evidence type="ECO:0000256" key="3">
    <source>
        <dbReference type="SAM" id="SignalP"/>
    </source>
</evidence>
<dbReference type="AlphaFoldDB" id="A0A940X6P7"/>
<dbReference type="Pfam" id="PF00544">
    <property type="entry name" value="Pectate_lyase_4"/>
    <property type="match status" value="1"/>
</dbReference>
<dbReference type="InterPro" id="IPR011050">
    <property type="entry name" value="Pectin_lyase_fold/virulence"/>
</dbReference>
<comment type="subcellular location">
    <subcellularLocation>
        <location evidence="2">Secreted</location>
    </subcellularLocation>
</comment>
<dbReference type="InterPro" id="IPR002022">
    <property type="entry name" value="Pec_lyase"/>
</dbReference>
<dbReference type="SMART" id="SM00656">
    <property type="entry name" value="Amb_all"/>
    <property type="match status" value="1"/>
</dbReference>
<dbReference type="PANTHER" id="PTHR31683:SF18">
    <property type="entry name" value="PECTATE LYASE 21-RELATED"/>
    <property type="match status" value="1"/>
</dbReference>
<dbReference type="RefSeq" id="WP_210537616.1">
    <property type="nucleotide sequence ID" value="NZ_JAGKTC010000004.1"/>
</dbReference>
<feature type="signal peptide" evidence="3">
    <location>
        <begin position="1"/>
        <end position="20"/>
    </location>
</feature>
<dbReference type="SUPFAM" id="SSF51126">
    <property type="entry name" value="Pectin lyase-like"/>
    <property type="match status" value="1"/>
</dbReference>
<keyword evidence="2" id="KW-0624">Polysaccharide degradation</keyword>
<dbReference type="Proteomes" id="UP000673447">
    <property type="component" value="Unassembled WGS sequence"/>
</dbReference>
<feature type="domain" description="Pectate lyase" evidence="4">
    <location>
        <begin position="112"/>
        <end position="372"/>
    </location>
</feature>
<proteinExistence type="inferred from homology"/>
<comment type="caution">
    <text evidence="5">The sequence shown here is derived from an EMBL/GenBank/DDBJ whole genome shotgun (WGS) entry which is preliminary data.</text>
</comment>
<reference evidence="5" key="1">
    <citation type="journal article" date="2016" name="Int. J. Syst. Evol. Microbiol.">
        <title>Pseudoxanthomonas helianthi sp. nov., isolated from roots of Jerusalem artichoke (Helianthus tuberosus).</title>
        <authorList>
            <person name="Kittiwongwattana C."/>
            <person name="Thawai C."/>
        </authorList>
    </citation>
    <scope>NUCLEOTIDE SEQUENCE</scope>
    <source>
        <strain evidence="5">110414</strain>
    </source>
</reference>
<evidence type="ECO:0000256" key="1">
    <source>
        <dbReference type="ARBA" id="ARBA00023239"/>
    </source>
</evidence>
<dbReference type="PANTHER" id="PTHR31683">
    <property type="entry name" value="PECTATE LYASE 18-RELATED"/>
    <property type="match status" value="1"/>
</dbReference>
<reference evidence="5" key="2">
    <citation type="submission" date="2021-03" db="EMBL/GenBank/DDBJ databases">
        <authorList>
            <person name="Cao W."/>
        </authorList>
    </citation>
    <scope>NUCLEOTIDE SEQUENCE</scope>
    <source>
        <strain evidence="5">110414</strain>
    </source>
</reference>
<evidence type="ECO:0000313" key="6">
    <source>
        <dbReference type="Proteomes" id="UP000673447"/>
    </source>
</evidence>
<keyword evidence="1 2" id="KW-0456">Lyase</keyword>
<dbReference type="EMBL" id="JAGKTC010000004">
    <property type="protein sequence ID" value="MBP3985736.1"/>
    <property type="molecule type" value="Genomic_DNA"/>
</dbReference>
<dbReference type="GO" id="GO:0000272">
    <property type="term" value="P:polysaccharide catabolic process"/>
    <property type="evidence" value="ECO:0007669"/>
    <property type="project" value="UniProtKB-KW"/>
</dbReference>
<keyword evidence="3" id="KW-0732">Signal</keyword>
<accession>A0A940X6P7</accession>
<dbReference type="InterPro" id="IPR045032">
    <property type="entry name" value="PEL"/>
</dbReference>
<comment type="similarity">
    <text evidence="2">Belongs to the polysaccharide lyase 1 family.</text>
</comment>
<evidence type="ECO:0000256" key="2">
    <source>
        <dbReference type="RuleBase" id="RU361173"/>
    </source>
</evidence>
<name>A0A940X6P7_9GAMM</name>
<keyword evidence="2" id="KW-0119">Carbohydrate metabolism</keyword>